<feature type="region of interest" description="Disordered" evidence="1">
    <location>
        <begin position="705"/>
        <end position="1044"/>
    </location>
</feature>
<feature type="compositionally biased region" description="Basic and acidic residues" evidence="1">
    <location>
        <begin position="1108"/>
        <end position="1117"/>
    </location>
</feature>
<dbReference type="KEGG" id="pmrn:116948858"/>
<feature type="compositionally biased region" description="Basic and acidic residues" evidence="1">
    <location>
        <begin position="988"/>
        <end position="1003"/>
    </location>
</feature>
<dbReference type="AlphaFoldDB" id="A0AAJ7TQ00"/>
<dbReference type="RefSeq" id="XP_032821920.1">
    <property type="nucleotide sequence ID" value="XM_032966029.1"/>
</dbReference>
<protein>
    <submittedName>
        <fullName evidence="3">Uncharacterized protein LOC116948858 isoform X1</fullName>
    </submittedName>
</protein>
<name>A0AAJ7TQ00_PETMA</name>
<dbReference type="InterPro" id="IPR042655">
    <property type="entry name" value="LRC72"/>
</dbReference>
<evidence type="ECO:0000313" key="2">
    <source>
        <dbReference type="Proteomes" id="UP001318040"/>
    </source>
</evidence>
<feature type="compositionally biased region" description="Basic and acidic residues" evidence="1">
    <location>
        <begin position="1020"/>
        <end position="1031"/>
    </location>
</feature>
<feature type="region of interest" description="Disordered" evidence="1">
    <location>
        <begin position="642"/>
        <end position="689"/>
    </location>
</feature>
<feature type="compositionally biased region" description="Basic and acidic residues" evidence="1">
    <location>
        <begin position="957"/>
        <end position="973"/>
    </location>
</feature>
<feature type="compositionally biased region" description="Polar residues" evidence="1">
    <location>
        <begin position="645"/>
        <end position="654"/>
    </location>
</feature>
<evidence type="ECO:0000313" key="3">
    <source>
        <dbReference type="RefSeq" id="XP_032821920.1"/>
    </source>
</evidence>
<dbReference type="InterPro" id="IPR032675">
    <property type="entry name" value="LRR_dom_sf"/>
</dbReference>
<dbReference type="Gene3D" id="3.80.10.10">
    <property type="entry name" value="Ribonuclease Inhibitor"/>
    <property type="match status" value="1"/>
</dbReference>
<feature type="compositionally biased region" description="Low complexity" evidence="1">
    <location>
        <begin position="707"/>
        <end position="722"/>
    </location>
</feature>
<feature type="region of interest" description="Disordered" evidence="1">
    <location>
        <begin position="1081"/>
        <end position="1125"/>
    </location>
</feature>
<organism evidence="2 3">
    <name type="scientific">Petromyzon marinus</name>
    <name type="common">Sea lamprey</name>
    <dbReference type="NCBI Taxonomy" id="7757"/>
    <lineage>
        <taxon>Eukaryota</taxon>
        <taxon>Metazoa</taxon>
        <taxon>Chordata</taxon>
        <taxon>Craniata</taxon>
        <taxon>Vertebrata</taxon>
        <taxon>Cyclostomata</taxon>
        <taxon>Hyperoartia</taxon>
        <taxon>Petromyzontiformes</taxon>
        <taxon>Petromyzontidae</taxon>
        <taxon>Petromyzon</taxon>
    </lineage>
</organism>
<accession>A0AAJ7TQ00</accession>
<gene>
    <name evidence="3" type="primary">LOC116948858</name>
</gene>
<reference evidence="3" key="1">
    <citation type="submission" date="2025-08" db="UniProtKB">
        <authorList>
            <consortium name="RefSeq"/>
        </authorList>
    </citation>
    <scope>IDENTIFICATION</scope>
    <source>
        <tissue evidence="3">Sperm</tissue>
    </source>
</reference>
<dbReference type="SUPFAM" id="SSF52058">
    <property type="entry name" value="L domain-like"/>
    <property type="match status" value="1"/>
</dbReference>
<dbReference type="PANTHER" id="PTHR46759:SF2">
    <property type="match status" value="1"/>
</dbReference>
<dbReference type="PANTHER" id="PTHR46759">
    <property type="entry name" value="LEUCINE-RICH REPEAT-CONTAINING PROTEIN 72"/>
    <property type="match status" value="1"/>
</dbReference>
<proteinExistence type="predicted"/>
<sequence length="1143" mass="123768">MRLLDKLLQARVQAPLEELEYLDVSDAHVGWLEELGNCPNVQALLARGNALRDLDSLSRCSRLWHLDLQNNQLECVAGLGVFVALGSLDLSGNLLQWQSLHSLRPLHVLNLRLHGNPALQRDPHYRVHAVDSLPRVWSLDGLLATSTERLRVEQYVQDAALSPRPIRRKFSRMEIFVPSSRHNLMQTCSYGERTLHFMRRFPLEEPHNVGLDQRRLSYLAYTAQGQAQLEWCSTKGERLGIDVTGALESLVHEGHKEQERRGTLLVLLTAALEFHLPCTLVQQALRATGLSHIREIDTSDLLRLPRKVQLRVASLLLSAVHLGRDAGQVERLGRFCAKSSERRWVCAPHAPLPVAFAPFRVWQTTVGSRDDMLHLALYYVLAGIAWPKAVGPRNGRRSDARMAMAQHLAILAAEACPLLCKAPVFFTLLGLGTGGRSGGDAGLERLLRVATGDPAVFTNLAKLLCQTWADHDRADSADPHVRVSNFLLGKLWSGCLPRCSNPGARHINPHCVLVTGEALPRRPVSGILRSTETLHKGLRSPLRRKPRTWSAIPALAQSRERRRPALGDLVLMGPQLLGRIVALPRPGVGLVLLQAPAARVGGCYRGLRLADVTWDAHAGQWRPSAATGDRVTLSIAAPWEDRSVTRTGTNSPRSFASAGEDDGVRRSSLTARSGGLESGSETGSGSAVRLGSATGATELNYAPLVSEQQQQQQQQQEQQQQQPSNSRGDTTPRHRGMRPSTSRLLSFSRPNTARRGTSKPIPTLPAHDSADSSSVPSILPDRSDPETCAPGGPPSVVTLPEVEEDESGQTNREPGGREEQRVTAPVKNASGGPRSVNSGGSGDIDPVKSCLGDLEQVGTGPGDQGQLHSVSGDASPGENSPVDSVLVGSGSGDPQQMESHSRDTILVESGLRNPGLVESGSGTIGPVDRFSGHPVQAESGSVQHETNESGKPPLGPRESESQPRSPDRTEADQLAHGYPGGSSNYSDGGDRPNHNTTKERAPGRSDSASSYQARRVAIWRHSDCTPPDSERLSAQQRALTRRGAPAPIWSRLLPEARSADCGARSASVQVANQWLEGGLRSLRSAERRPGHAPRTAQESGAPSPAARRGGEAGDSTRGRKVVSSYRGRASMREVELFYSIVEE</sequence>
<feature type="compositionally biased region" description="Polar residues" evidence="1">
    <location>
        <begin position="739"/>
        <end position="755"/>
    </location>
</feature>
<keyword evidence="2" id="KW-1185">Reference proteome</keyword>
<feature type="compositionally biased region" description="Low complexity" evidence="1">
    <location>
        <begin position="673"/>
        <end position="686"/>
    </location>
</feature>
<dbReference type="Proteomes" id="UP001318040">
    <property type="component" value="Chromosome 35"/>
</dbReference>
<evidence type="ECO:0000256" key="1">
    <source>
        <dbReference type="SAM" id="MobiDB-lite"/>
    </source>
</evidence>